<evidence type="ECO:0000313" key="6">
    <source>
        <dbReference type="EMBL" id="MBD8489374.1"/>
    </source>
</evidence>
<accession>A0ABR9AKM8</accession>
<keyword evidence="3 5" id="KW-0378">Hydrolase</keyword>
<dbReference type="PANTHER" id="PTHR10429">
    <property type="entry name" value="DNA-3-METHYLADENINE GLYCOSYLASE"/>
    <property type="match status" value="1"/>
</dbReference>
<dbReference type="EMBL" id="JACYTQ010000003">
    <property type="protein sequence ID" value="MBD8489374.1"/>
    <property type="molecule type" value="Genomic_DNA"/>
</dbReference>
<evidence type="ECO:0000313" key="7">
    <source>
        <dbReference type="Proteomes" id="UP000647133"/>
    </source>
</evidence>
<dbReference type="CDD" id="cd00540">
    <property type="entry name" value="AAG"/>
    <property type="match status" value="1"/>
</dbReference>
<comment type="similarity">
    <text evidence="1 5">Belongs to the DNA glycosylase MPG family.</text>
</comment>
<dbReference type="HAMAP" id="MF_00527">
    <property type="entry name" value="3MGH"/>
    <property type="match status" value="1"/>
</dbReference>
<keyword evidence="2 5" id="KW-0227">DNA damage</keyword>
<sequence>MKDIKILPKEFFLKKNVTEIAKDLLGKIIVTQIDGLYTAARIVETEAYDGTIDKACHAFPNKLTKRTEVMFKEGGRSYVYLCYGIHHLFNIVTHEEGVANAVLVRAVQPIEGVEIMKNRRNTSSELLLGNGPGKVAQALGLNLKHNDKLLFQENGIIYIGSEMNNTIFEICVSTRVGVDYAEEDALLPWRYYIKGNPHISKK</sequence>
<comment type="caution">
    <text evidence="6">The sequence shown here is derived from an EMBL/GenBank/DDBJ whole genome shotgun (WGS) entry which is preliminary data.</text>
</comment>
<gene>
    <name evidence="6" type="ORF">IFO69_11520</name>
</gene>
<organism evidence="6 7">
    <name type="scientific">Echinicola arenosa</name>
    <dbReference type="NCBI Taxonomy" id="2774144"/>
    <lineage>
        <taxon>Bacteria</taxon>
        <taxon>Pseudomonadati</taxon>
        <taxon>Bacteroidota</taxon>
        <taxon>Cytophagia</taxon>
        <taxon>Cytophagales</taxon>
        <taxon>Cyclobacteriaceae</taxon>
        <taxon>Echinicola</taxon>
    </lineage>
</organism>
<keyword evidence="7" id="KW-1185">Reference proteome</keyword>
<proteinExistence type="inferred from homology"/>
<name>A0ABR9AKM8_9BACT</name>
<keyword evidence="4 5" id="KW-0234">DNA repair</keyword>
<dbReference type="InterPro" id="IPR036995">
    <property type="entry name" value="MPG_sf"/>
</dbReference>
<evidence type="ECO:0000256" key="5">
    <source>
        <dbReference type="HAMAP-Rule" id="MF_00527"/>
    </source>
</evidence>
<dbReference type="InterPro" id="IPR011034">
    <property type="entry name" value="Formyl_transferase-like_C_sf"/>
</dbReference>
<evidence type="ECO:0000256" key="3">
    <source>
        <dbReference type="ARBA" id="ARBA00022801"/>
    </source>
</evidence>
<dbReference type="InterPro" id="IPR003180">
    <property type="entry name" value="MPG"/>
</dbReference>
<dbReference type="PANTHER" id="PTHR10429:SF0">
    <property type="entry name" value="DNA-3-METHYLADENINE GLYCOSYLASE"/>
    <property type="match status" value="1"/>
</dbReference>
<reference evidence="6 7" key="1">
    <citation type="submission" date="2020-09" db="EMBL/GenBank/DDBJ databases">
        <title>Echinicola sp. CAU 1574 isolated from sand of Sido Beach.</title>
        <authorList>
            <person name="Kim W."/>
        </authorList>
    </citation>
    <scope>NUCLEOTIDE SEQUENCE [LARGE SCALE GENOMIC DNA]</scope>
    <source>
        <strain evidence="6 7">CAU 1574</strain>
    </source>
</reference>
<evidence type="ECO:0000256" key="4">
    <source>
        <dbReference type="ARBA" id="ARBA00023204"/>
    </source>
</evidence>
<dbReference type="Gene3D" id="3.10.300.10">
    <property type="entry name" value="Methylpurine-DNA glycosylase (MPG)"/>
    <property type="match status" value="1"/>
</dbReference>
<dbReference type="EC" id="3.2.2.-" evidence="5"/>
<evidence type="ECO:0000256" key="2">
    <source>
        <dbReference type="ARBA" id="ARBA00022763"/>
    </source>
</evidence>
<dbReference type="SUPFAM" id="SSF50486">
    <property type="entry name" value="FMT C-terminal domain-like"/>
    <property type="match status" value="1"/>
</dbReference>
<dbReference type="Proteomes" id="UP000647133">
    <property type="component" value="Unassembled WGS sequence"/>
</dbReference>
<dbReference type="RefSeq" id="WP_192010251.1">
    <property type="nucleotide sequence ID" value="NZ_JACYTQ010000003.1"/>
</dbReference>
<dbReference type="NCBIfam" id="TIGR00567">
    <property type="entry name" value="3mg"/>
    <property type="match status" value="1"/>
</dbReference>
<dbReference type="Pfam" id="PF02245">
    <property type="entry name" value="Pur_DNA_glyco"/>
    <property type="match status" value="1"/>
</dbReference>
<protein>
    <recommendedName>
        <fullName evidence="5">Putative 3-methyladenine DNA glycosylase</fullName>
        <ecNumber evidence="5">3.2.2.-</ecNumber>
    </recommendedName>
</protein>
<evidence type="ECO:0000256" key="1">
    <source>
        <dbReference type="ARBA" id="ARBA00009232"/>
    </source>
</evidence>